<feature type="domain" description="HTH arsR-type" evidence="4">
    <location>
        <begin position="30"/>
        <end position="125"/>
    </location>
</feature>
<dbReference type="SUPFAM" id="SSF46785">
    <property type="entry name" value="Winged helix' DNA-binding domain"/>
    <property type="match status" value="1"/>
</dbReference>
<keyword evidence="2" id="KW-0238">DNA-binding</keyword>
<evidence type="ECO:0000256" key="1">
    <source>
        <dbReference type="ARBA" id="ARBA00023015"/>
    </source>
</evidence>
<dbReference type="SMART" id="SM00418">
    <property type="entry name" value="HTH_ARSR"/>
    <property type="match status" value="1"/>
</dbReference>
<keyword evidence="1" id="KW-0805">Transcription regulation</keyword>
<keyword evidence="6" id="KW-1185">Reference proteome</keyword>
<dbReference type="Pfam" id="PF01022">
    <property type="entry name" value="HTH_5"/>
    <property type="match status" value="1"/>
</dbReference>
<dbReference type="Proteomes" id="UP000830158">
    <property type="component" value="Chromosome"/>
</dbReference>
<evidence type="ECO:0000259" key="4">
    <source>
        <dbReference type="PROSITE" id="PS50987"/>
    </source>
</evidence>
<dbReference type="EMBL" id="CP091196">
    <property type="protein sequence ID" value="UQS24817.1"/>
    <property type="molecule type" value="Genomic_DNA"/>
</dbReference>
<evidence type="ECO:0000256" key="2">
    <source>
        <dbReference type="ARBA" id="ARBA00023125"/>
    </source>
</evidence>
<proteinExistence type="predicted"/>
<organism evidence="5 6">
    <name type="scientific">Amycolatopsis thermalba</name>
    <dbReference type="NCBI Taxonomy" id="944492"/>
    <lineage>
        <taxon>Bacteria</taxon>
        <taxon>Bacillati</taxon>
        <taxon>Actinomycetota</taxon>
        <taxon>Actinomycetes</taxon>
        <taxon>Pseudonocardiales</taxon>
        <taxon>Pseudonocardiaceae</taxon>
        <taxon>Amycolatopsis</taxon>
    </lineage>
</organism>
<evidence type="ECO:0000313" key="5">
    <source>
        <dbReference type="EMBL" id="UQS24817.1"/>
    </source>
</evidence>
<name>A0ABY4NXK6_9PSEU</name>
<dbReference type="Gene3D" id="1.10.10.10">
    <property type="entry name" value="Winged helix-like DNA-binding domain superfamily/Winged helix DNA-binding domain"/>
    <property type="match status" value="1"/>
</dbReference>
<evidence type="ECO:0000256" key="3">
    <source>
        <dbReference type="ARBA" id="ARBA00023163"/>
    </source>
</evidence>
<dbReference type="RefSeq" id="WP_094003118.1">
    <property type="nucleotide sequence ID" value="NZ_CP091196.1"/>
</dbReference>
<evidence type="ECO:0000313" key="6">
    <source>
        <dbReference type="Proteomes" id="UP000830158"/>
    </source>
</evidence>
<dbReference type="InterPro" id="IPR018334">
    <property type="entry name" value="ArsR_HTH"/>
</dbReference>
<dbReference type="PANTHER" id="PTHR33154">
    <property type="entry name" value="TRANSCRIPTIONAL REGULATOR, ARSR FAMILY"/>
    <property type="match status" value="1"/>
</dbReference>
<keyword evidence="3" id="KW-0804">Transcription</keyword>
<accession>A0ABY4NXK6</accession>
<dbReference type="InterPro" id="IPR036390">
    <property type="entry name" value="WH_DNA-bd_sf"/>
</dbReference>
<dbReference type="InterPro" id="IPR036388">
    <property type="entry name" value="WH-like_DNA-bd_sf"/>
</dbReference>
<dbReference type="PANTHER" id="PTHR33154:SF18">
    <property type="entry name" value="ARSENICAL RESISTANCE OPERON REPRESSOR"/>
    <property type="match status" value="1"/>
</dbReference>
<dbReference type="PRINTS" id="PR00778">
    <property type="entry name" value="HTHARSR"/>
</dbReference>
<dbReference type="PROSITE" id="PS50987">
    <property type="entry name" value="HTH_ARSR_2"/>
    <property type="match status" value="1"/>
</dbReference>
<dbReference type="InterPro" id="IPR051081">
    <property type="entry name" value="HTH_MetalResp_TranReg"/>
</dbReference>
<gene>
    <name evidence="5" type="ORF">L1857_19355</name>
</gene>
<dbReference type="CDD" id="cd00090">
    <property type="entry name" value="HTH_ARSR"/>
    <property type="match status" value="1"/>
</dbReference>
<reference evidence="5" key="1">
    <citation type="submission" date="2022-01" db="EMBL/GenBank/DDBJ databases">
        <title>PSI-footprinting approach for the identification of protein synthesis inhibitor producers.</title>
        <authorList>
            <person name="Handel F."/>
            <person name="Kulik A."/>
            <person name="Wex K.W."/>
            <person name="Berscheid A."/>
            <person name="Saur J.S."/>
            <person name="Winkler A."/>
            <person name="Wibberg D."/>
            <person name="Kalinowski J."/>
            <person name="Broetz-Oesterhelt H."/>
            <person name="Mast Y."/>
        </authorList>
    </citation>
    <scope>NUCLEOTIDE SEQUENCE</scope>
    <source>
        <strain evidence="5">KNN 49.3e</strain>
    </source>
</reference>
<dbReference type="NCBIfam" id="NF033788">
    <property type="entry name" value="HTH_metalloreg"/>
    <property type="match status" value="1"/>
</dbReference>
<sequence>MTKLASLDLVNDHRRGRGGERCVPDAVAAMSEAAAGDVAAVFKALSSPARLHLLTLLAGGEQVCVCDLAKRTALSQSTVSHHLGILSRAGLVRGERRGTWVWYELLPDRLDEARALLLPRVSLDA</sequence>
<dbReference type="InterPro" id="IPR001845">
    <property type="entry name" value="HTH_ArsR_DNA-bd_dom"/>
</dbReference>
<protein>
    <submittedName>
        <fullName evidence="5">Metalloregulator ArsR/SmtB family transcription factor</fullName>
    </submittedName>
</protein>
<dbReference type="InterPro" id="IPR011991">
    <property type="entry name" value="ArsR-like_HTH"/>
</dbReference>
<dbReference type="PROSITE" id="PS00846">
    <property type="entry name" value="HTH_ARSR_1"/>
    <property type="match status" value="1"/>
</dbReference>